<dbReference type="Proteomes" id="UP000655443">
    <property type="component" value="Unassembled WGS sequence"/>
</dbReference>
<evidence type="ECO:0000313" key="3">
    <source>
        <dbReference type="Proteomes" id="UP000655443"/>
    </source>
</evidence>
<dbReference type="NCBIfam" id="NF047320">
    <property type="entry name" value="morpho_MmpB"/>
    <property type="match status" value="1"/>
</dbReference>
<dbReference type="EMBL" id="BMVG01000007">
    <property type="protein sequence ID" value="GHE04221.1"/>
    <property type="molecule type" value="Genomic_DNA"/>
</dbReference>
<keyword evidence="1" id="KW-0812">Transmembrane</keyword>
<dbReference type="InterPro" id="IPR058070">
    <property type="entry name" value="MmpB-like"/>
</dbReference>
<evidence type="ECO:0000313" key="2">
    <source>
        <dbReference type="EMBL" id="GHE04221.1"/>
    </source>
</evidence>
<keyword evidence="1" id="KW-1133">Transmembrane helix</keyword>
<proteinExistence type="predicted"/>
<accession>A0A918YHI2</accession>
<gene>
    <name evidence="2" type="ORF">GCM10010339_34670</name>
</gene>
<feature type="transmembrane region" description="Helical" evidence="1">
    <location>
        <begin position="20"/>
        <end position="41"/>
    </location>
</feature>
<comment type="caution">
    <text evidence="2">The sequence shown here is derived from an EMBL/GenBank/DDBJ whole genome shotgun (WGS) entry which is preliminary data.</text>
</comment>
<reference evidence="2" key="2">
    <citation type="submission" date="2020-09" db="EMBL/GenBank/DDBJ databases">
        <authorList>
            <person name="Sun Q."/>
            <person name="Ohkuma M."/>
        </authorList>
    </citation>
    <scope>NUCLEOTIDE SEQUENCE</scope>
    <source>
        <strain evidence="2">JCM 4714</strain>
    </source>
</reference>
<keyword evidence="3" id="KW-1185">Reference proteome</keyword>
<keyword evidence="1" id="KW-0472">Membrane</keyword>
<dbReference type="RefSeq" id="WP_268252561.1">
    <property type="nucleotide sequence ID" value="NZ_BMVG01000007.1"/>
</dbReference>
<dbReference type="AlphaFoldDB" id="A0A918YHI2"/>
<protein>
    <submittedName>
        <fullName evidence="2">Uncharacterized protein</fullName>
    </submittedName>
</protein>
<evidence type="ECO:0000256" key="1">
    <source>
        <dbReference type="SAM" id="Phobius"/>
    </source>
</evidence>
<dbReference type="Pfam" id="PF26627">
    <property type="entry name" value="MmpB"/>
    <property type="match status" value="1"/>
</dbReference>
<reference evidence="2" key="1">
    <citation type="journal article" date="2014" name="Int. J. Syst. Evol. Microbiol.">
        <title>Complete genome sequence of Corynebacterium casei LMG S-19264T (=DSM 44701T), isolated from a smear-ripened cheese.</title>
        <authorList>
            <consortium name="US DOE Joint Genome Institute (JGI-PGF)"/>
            <person name="Walter F."/>
            <person name="Albersmeier A."/>
            <person name="Kalinowski J."/>
            <person name="Ruckert C."/>
        </authorList>
    </citation>
    <scope>NUCLEOTIDE SEQUENCE</scope>
    <source>
        <strain evidence="2">JCM 4714</strain>
    </source>
</reference>
<sequence>MLWSDPDDEPPEDLREAQDMLRRLGLFMAVAMILAMLVIGLR</sequence>
<name>A0A918YHI2_9ACTN</name>
<organism evidence="2 3">
    <name type="scientific">Streptomyces alanosinicus</name>
    <dbReference type="NCBI Taxonomy" id="68171"/>
    <lineage>
        <taxon>Bacteria</taxon>
        <taxon>Bacillati</taxon>
        <taxon>Actinomycetota</taxon>
        <taxon>Actinomycetes</taxon>
        <taxon>Kitasatosporales</taxon>
        <taxon>Streptomycetaceae</taxon>
        <taxon>Streptomyces</taxon>
    </lineage>
</organism>